<evidence type="ECO:0000313" key="6">
    <source>
        <dbReference type="EMBL" id="QJD14917.1"/>
    </source>
</evidence>
<keyword evidence="3 4" id="KW-0693">Viral RNA replication</keyword>
<dbReference type="PROSITE" id="PS50507">
    <property type="entry name" value="RDRP_SSRNA_POS"/>
    <property type="match status" value="1"/>
</dbReference>
<sequence length="491" mass="56165">MGKQRMITQIGRVAPPSHLAVHDNSVVNCDRALRERVYYVKNGDGFTRPPVPNPDSVKSLNQFRRKLSRCVPRIPALSWEVFPSRYKDARKRNIYKNADLSLHESPLTIHDSYVKGFIKDEKLNLMAKLDPVPRAILPLSARLNIVEGSIISHREHAVFEGIDEVFGQRTVMKGLNAEEKGRVIAEKCGRFAKFAAFSIDMSRFDQHVSVLMNEFENKVLVDTCCTPQERRELAKILSWSIHSEGRMQGTDGKVNFVREGGRLSGCMHTSLGNIIIMCAMFWTFMQQFGDMKWDYINDGDDCVLFIEADDVERVSPLIQDYFLGMGFTAVVEDVVYDIEKIDFCQSRPVWDGDGYLMCRNPHTALIKDTMCMKRIDNEANWGSWVRSVAESGIAGFAGMPIFQSFYELYSRSSEGFKINKLHRVEGGLKLASKGMHRKSRPIDDRTRYSFWLAWGVLPDAQVHTEEMFSTMHLHYHDPILSFESLSLPSYF</sequence>
<evidence type="ECO:0000256" key="4">
    <source>
        <dbReference type="RuleBase" id="RU363062"/>
    </source>
</evidence>
<name>A0A8B6MVE2_9VIRU</name>
<dbReference type="InterPro" id="IPR007094">
    <property type="entry name" value="RNA-dir_pol_PSvirus"/>
</dbReference>
<organism evidence="6">
    <name type="scientific">Actinidia yellowing virus 2</name>
    <dbReference type="NCBI Taxonomy" id="2715796"/>
    <lineage>
        <taxon>Viruses</taxon>
        <taxon>Riboviria</taxon>
    </lineage>
</organism>
<keyword evidence="4" id="KW-0696">RNA-directed RNA polymerase</keyword>
<dbReference type="EMBL" id="MN180071">
    <property type="protein sequence ID" value="QJD14917.1"/>
    <property type="molecule type" value="Genomic_RNA"/>
</dbReference>
<comment type="catalytic activity">
    <reaction evidence="4">
        <text>RNA(n) + a ribonucleoside 5'-triphosphate = RNA(n+1) + diphosphate</text>
        <dbReference type="Rhea" id="RHEA:21248"/>
        <dbReference type="Rhea" id="RHEA-COMP:14527"/>
        <dbReference type="Rhea" id="RHEA-COMP:17342"/>
        <dbReference type="ChEBI" id="CHEBI:33019"/>
        <dbReference type="ChEBI" id="CHEBI:61557"/>
        <dbReference type="ChEBI" id="CHEBI:140395"/>
        <dbReference type="EC" id="2.7.7.48"/>
    </reaction>
</comment>
<accession>A0A8B6MVE2</accession>
<dbReference type="InterPro" id="IPR043128">
    <property type="entry name" value="Rev_trsase/Diguanyl_cyclase"/>
</dbReference>
<keyword evidence="4" id="KW-0547">Nucleotide-binding</keyword>
<evidence type="ECO:0000259" key="5">
    <source>
        <dbReference type="PROSITE" id="PS50507"/>
    </source>
</evidence>
<dbReference type="GO" id="GO:0039694">
    <property type="term" value="P:viral RNA genome replication"/>
    <property type="evidence" value="ECO:0007669"/>
    <property type="project" value="InterPro"/>
</dbReference>
<dbReference type="SUPFAM" id="SSF56672">
    <property type="entry name" value="DNA/RNA polymerases"/>
    <property type="match status" value="1"/>
</dbReference>
<dbReference type="GO" id="GO:0003968">
    <property type="term" value="F:RNA-directed RNA polymerase activity"/>
    <property type="evidence" value="ECO:0007669"/>
    <property type="project" value="UniProtKB-KW"/>
</dbReference>
<proteinExistence type="predicted"/>
<dbReference type="EC" id="2.7.7.48" evidence="4"/>
<dbReference type="Pfam" id="PF00998">
    <property type="entry name" value="RdRP_3"/>
    <property type="match status" value="1"/>
</dbReference>
<feature type="domain" description="RdRp catalytic" evidence="5">
    <location>
        <begin position="194"/>
        <end position="314"/>
    </location>
</feature>
<evidence type="ECO:0000256" key="3">
    <source>
        <dbReference type="ARBA" id="ARBA00022953"/>
    </source>
</evidence>
<evidence type="ECO:0000256" key="2">
    <source>
        <dbReference type="ARBA" id="ARBA00022695"/>
    </source>
</evidence>
<evidence type="ECO:0000256" key="1">
    <source>
        <dbReference type="ARBA" id="ARBA00022679"/>
    </source>
</evidence>
<dbReference type="GO" id="GO:0000166">
    <property type="term" value="F:nucleotide binding"/>
    <property type="evidence" value="ECO:0007669"/>
    <property type="project" value="UniProtKB-KW"/>
</dbReference>
<dbReference type="GO" id="GO:0003723">
    <property type="term" value="F:RNA binding"/>
    <property type="evidence" value="ECO:0007669"/>
    <property type="project" value="InterPro"/>
</dbReference>
<keyword evidence="2 4" id="KW-0548">Nucleotidyltransferase</keyword>
<dbReference type="InterPro" id="IPR002166">
    <property type="entry name" value="RNA_pol_HCV"/>
</dbReference>
<reference evidence="6" key="1">
    <citation type="journal article" date="2021" name="Plant Dis.">
        <title>Occurrence and Distribution of Actinidia Viruses in Shaanxi Province of China.</title>
        <authorList>
            <person name="Zhao L."/>
            <person name="Cao M."/>
            <person name="Huang Q."/>
            <person name="Wang Y."/>
            <person name="Sun J."/>
            <person name="Zhang Y."/>
            <person name="Hou C."/>
            <person name="Wu Y."/>
        </authorList>
    </citation>
    <scope>NUCLEOTIDE SEQUENCE</scope>
    <source>
        <strain evidence="6">AYV2-Zhouzhi</strain>
    </source>
</reference>
<protein>
    <recommendedName>
        <fullName evidence="4">RNA-directed RNA polymerase</fullName>
        <ecNumber evidence="4">2.7.7.48</ecNumber>
    </recommendedName>
</protein>
<dbReference type="InterPro" id="IPR043502">
    <property type="entry name" value="DNA/RNA_pol_sf"/>
</dbReference>
<keyword evidence="1 4" id="KW-0808">Transferase</keyword>
<dbReference type="Gene3D" id="3.30.70.270">
    <property type="match status" value="1"/>
</dbReference>